<feature type="transmembrane region" description="Helical" evidence="6">
    <location>
        <begin position="261"/>
        <end position="279"/>
    </location>
</feature>
<dbReference type="RefSeq" id="WP_114802089.1">
    <property type="nucleotide sequence ID" value="NZ_QQAV01000001.1"/>
</dbReference>
<protein>
    <submittedName>
        <fullName evidence="7">Amino acid/amide ABC transporter membrane protein 2 (HAAT family)</fullName>
    </submittedName>
</protein>
<feature type="transmembrane region" description="Helical" evidence="6">
    <location>
        <begin position="112"/>
        <end position="129"/>
    </location>
</feature>
<dbReference type="InterPro" id="IPR043428">
    <property type="entry name" value="LivM-like"/>
</dbReference>
<dbReference type="AlphaFoldDB" id="A0A370FP91"/>
<feature type="transmembrane region" description="Helical" evidence="6">
    <location>
        <begin position="235"/>
        <end position="254"/>
    </location>
</feature>
<evidence type="ECO:0000313" key="8">
    <source>
        <dbReference type="Proteomes" id="UP000255265"/>
    </source>
</evidence>
<comment type="subcellular location">
    <subcellularLocation>
        <location evidence="1">Cell membrane</location>
        <topology evidence="1">Multi-pass membrane protein</topology>
    </subcellularLocation>
</comment>
<feature type="transmembrane region" description="Helical" evidence="6">
    <location>
        <begin position="12"/>
        <end position="41"/>
    </location>
</feature>
<feature type="transmembrane region" description="Helical" evidence="6">
    <location>
        <begin position="158"/>
        <end position="174"/>
    </location>
</feature>
<keyword evidence="5 6" id="KW-0472">Membrane</keyword>
<dbReference type="CDD" id="cd06581">
    <property type="entry name" value="TM_PBP1_LivM_like"/>
    <property type="match status" value="1"/>
</dbReference>
<gene>
    <name evidence="7" type="ORF">DFR41_1011317</name>
</gene>
<dbReference type="PANTHER" id="PTHR30482">
    <property type="entry name" value="HIGH-AFFINITY BRANCHED-CHAIN AMINO ACID TRANSPORT SYSTEM PERMEASE"/>
    <property type="match status" value="1"/>
</dbReference>
<evidence type="ECO:0000313" key="7">
    <source>
        <dbReference type="EMBL" id="RDI29556.1"/>
    </source>
</evidence>
<comment type="caution">
    <text evidence="7">The sequence shown here is derived from an EMBL/GenBank/DDBJ whole genome shotgun (WGS) entry which is preliminary data.</text>
</comment>
<keyword evidence="8" id="KW-1185">Reference proteome</keyword>
<organism evidence="7 8">
    <name type="scientific">Pseudacidovorax intermedius</name>
    <dbReference type="NCBI Taxonomy" id="433924"/>
    <lineage>
        <taxon>Bacteria</taxon>
        <taxon>Pseudomonadati</taxon>
        <taxon>Pseudomonadota</taxon>
        <taxon>Betaproteobacteria</taxon>
        <taxon>Burkholderiales</taxon>
        <taxon>Comamonadaceae</taxon>
        <taxon>Pseudacidovorax</taxon>
    </lineage>
</organism>
<keyword evidence="2" id="KW-1003">Cell membrane</keyword>
<keyword evidence="3 6" id="KW-0812">Transmembrane</keyword>
<evidence type="ECO:0000256" key="2">
    <source>
        <dbReference type="ARBA" id="ARBA00022475"/>
    </source>
</evidence>
<feature type="transmembrane region" description="Helical" evidence="6">
    <location>
        <begin position="53"/>
        <end position="76"/>
    </location>
</feature>
<dbReference type="EMBL" id="QQAV01000001">
    <property type="protein sequence ID" value="RDI29556.1"/>
    <property type="molecule type" value="Genomic_DNA"/>
</dbReference>
<evidence type="ECO:0000256" key="1">
    <source>
        <dbReference type="ARBA" id="ARBA00004651"/>
    </source>
</evidence>
<dbReference type="OrthoDB" id="8846334at2"/>
<dbReference type="GO" id="GO:0005886">
    <property type="term" value="C:plasma membrane"/>
    <property type="evidence" value="ECO:0007669"/>
    <property type="project" value="UniProtKB-SubCell"/>
</dbReference>
<evidence type="ECO:0000256" key="4">
    <source>
        <dbReference type="ARBA" id="ARBA00022989"/>
    </source>
</evidence>
<keyword evidence="4 6" id="KW-1133">Transmembrane helix</keyword>
<dbReference type="Proteomes" id="UP000255265">
    <property type="component" value="Unassembled WGS sequence"/>
</dbReference>
<proteinExistence type="predicted"/>
<sequence length="322" mass="33422">MTHLLDGRPWLAPALFVALLVLAPLVPGGYVLYIATLVLIYTLASFGTNILTGYTNLISMAGAVFFGIGAYGTAILTQQFGVPMLLAMLIAAAIATVVGLVLALPVLRLEEVFLAIATLGFVMISVEIAKSGGDLTGGENGMGAPGPTLFGLALDERAYHLLAACVLGAALWLARNLARSRFGRGFLAIKGSETAARALGLNTTGLKLVAFGVCAFYTGLSGALYAPLVRFIDPSLFNIMVSISFVSMVIVGGLGSILGSVLGAIFVIGAPQLLTYFGFDQFQRALYGVAMILALMFLPDGLASLVKTRRLPGADAPGKEGA</sequence>
<reference evidence="7 8" key="1">
    <citation type="submission" date="2018-07" db="EMBL/GenBank/DDBJ databases">
        <title>Genomic Encyclopedia of Type Strains, Phase IV (KMG-IV): sequencing the most valuable type-strain genomes for metagenomic binning, comparative biology and taxonomic classification.</title>
        <authorList>
            <person name="Goeker M."/>
        </authorList>
    </citation>
    <scope>NUCLEOTIDE SEQUENCE [LARGE SCALE GENOMIC DNA]</scope>
    <source>
        <strain evidence="7 8">DSM 21352</strain>
    </source>
</reference>
<evidence type="ECO:0000256" key="6">
    <source>
        <dbReference type="SAM" id="Phobius"/>
    </source>
</evidence>
<dbReference type="GO" id="GO:0015658">
    <property type="term" value="F:branched-chain amino acid transmembrane transporter activity"/>
    <property type="evidence" value="ECO:0007669"/>
    <property type="project" value="InterPro"/>
</dbReference>
<evidence type="ECO:0000256" key="5">
    <source>
        <dbReference type="ARBA" id="ARBA00023136"/>
    </source>
</evidence>
<dbReference type="InterPro" id="IPR001851">
    <property type="entry name" value="ABC_transp_permease"/>
</dbReference>
<accession>A0A370FP91</accession>
<name>A0A370FP91_9BURK</name>
<dbReference type="PANTHER" id="PTHR30482:SF10">
    <property type="entry name" value="HIGH-AFFINITY BRANCHED-CHAIN AMINO ACID TRANSPORT PROTEIN BRAE"/>
    <property type="match status" value="1"/>
</dbReference>
<evidence type="ECO:0000256" key="3">
    <source>
        <dbReference type="ARBA" id="ARBA00022692"/>
    </source>
</evidence>
<feature type="transmembrane region" description="Helical" evidence="6">
    <location>
        <begin position="208"/>
        <end position="229"/>
    </location>
</feature>
<feature type="transmembrane region" description="Helical" evidence="6">
    <location>
        <begin position="82"/>
        <end position="105"/>
    </location>
</feature>
<feature type="transmembrane region" description="Helical" evidence="6">
    <location>
        <begin position="285"/>
        <end position="306"/>
    </location>
</feature>
<dbReference type="Pfam" id="PF02653">
    <property type="entry name" value="BPD_transp_2"/>
    <property type="match status" value="1"/>
</dbReference>